<keyword evidence="3" id="KW-1185">Reference proteome</keyword>
<gene>
    <name evidence="2" type="ORF">J2Z83_002919</name>
</gene>
<accession>A0ABS4III7</accession>
<sequence length="67" mass="7646">MSDEVNHPVSLYAATKKSNKLMAHTYSHLYEISTTGLRCFTRDSPQDWVTSHEESRVTKTVVRTSIC</sequence>
<evidence type="ECO:0000259" key="1">
    <source>
        <dbReference type="Pfam" id="PF01370"/>
    </source>
</evidence>
<reference evidence="2 3" key="1">
    <citation type="submission" date="2021-03" db="EMBL/GenBank/DDBJ databases">
        <title>Genomic Encyclopedia of Type Strains, Phase IV (KMG-IV): sequencing the most valuable type-strain genomes for metagenomic binning, comparative biology and taxonomic classification.</title>
        <authorList>
            <person name="Goeker M."/>
        </authorList>
    </citation>
    <scope>NUCLEOTIDE SEQUENCE [LARGE SCALE GENOMIC DNA]</scope>
    <source>
        <strain evidence="2 3">DSM 25609</strain>
    </source>
</reference>
<dbReference type="EMBL" id="JAGGKX010000017">
    <property type="protein sequence ID" value="MBP1970783.1"/>
    <property type="molecule type" value="Genomic_DNA"/>
</dbReference>
<protein>
    <submittedName>
        <fullName evidence="2">Nucleoside-diphosphate-sugar epimerase</fullName>
    </submittedName>
</protein>
<dbReference type="Pfam" id="PF01370">
    <property type="entry name" value="Epimerase"/>
    <property type="match status" value="1"/>
</dbReference>
<dbReference type="InterPro" id="IPR036291">
    <property type="entry name" value="NAD(P)-bd_dom_sf"/>
</dbReference>
<organism evidence="2 3">
    <name type="scientific">Virgibacillus natechei</name>
    <dbReference type="NCBI Taxonomy" id="1216297"/>
    <lineage>
        <taxon>Bacteria</taxon>
        <taxon>Bacillati</taxon>
        <taxon>Bacillota</taxon>
        <taxon>Bacilli</taxon>
        <taxon>Bacillales</taxon>
        <taxon>Bacillaceae</taxon>
        <taxon>Virgibacillus</taxon>
    </lineage>
</organism>
<evidence type="ECO:0000313" key="3">
    <source>
        <dbReference type="Proteomes" id="UP001519345"/>
    </source>
</evidence>
<evidence type="ECO:0000313" key="2">
    <source>
        <dbReference type="EMBL" id="MBP1970783.1"/>
    </source>
</evidence>
<dbReference type="Gene3D" id="3.40.50.720">
    <property type="entry name" value="NAD(P)-binding Rossmann-like Domain"/>
    <property type="match status" value="1"/>
</dbReference>
<feature type="domain" description="NAD-dependent epimerase/dehydratase" evidence="1">
    <location>
        <begin position="5"/>
        <end position="63"/>
    </location>
</feature>
<proteinExistence type="predicted"/>
<name>A0ABS4III7_9BACI</name>
<dbReference type="SUPFAM" id="SSF51735">
    <property type="entry name" value="NAD(P)-binding Rossmann-fold domains"/>
    <property type="match status" value="1"/>
</dbReference>
<dbReference type="Proteomes" id="UP001519345">
    <property type="component" value="Unassembled WGS sequence"/>
</dbReference>
<comment type="caution">
    <text evidence="2">The sequence shown here is derived from an EMBL/GenBank/DDBJ whole genome shotgun (WGS) entry which is preliminary data.</text>
</comment>
<dbReference type="InterPro" id="IPR001509">
    <property type="entry name" value="Epimerase_deHydtase"/>
</dbReference>